<protein>
    <submittedName>
        <fullName evidence="2">Pyridoxamine 5'-phosphate oxidase family protein</fullName>
    </submittedName>
</protein>
<dbReference type="SUPFAM" id="SSF50475">
    <property type="entry name" value="FMN-binding split barrel"/>
    <property type="match status" value="1"/>
</dbReference>
<evidence type="ECO:0000259" key="1">
    <source>
        <dbReference type="Pfam" id="PF01243"/>
    </source>
</evidence>
<proteinExistence type="predicted"/>
<keyword evidence="3" id="KW-1185">Reference proteome</keyword>
<feature type="domain" description="Pyridoxamine 5'-phosphate oxidase N-terminal" evidence="1">
    <location>
        <begin position="25"/>
        <end position="132"/>
    </location>
</feature>
<dbReference type="RefSeq" id="WP_269444087.1">
    <property type="nucleotide sequence ID" value="NZ_CP097463.1"/>
</dbReference>
<dbReference type="Gene3D" id="2.30.110.10">
    <property type="entry name" value="Electron Transport, Fmn-binding Protein, Chain A"/>
    <property type="match status" value="1"/>
</dbReference>
<organism evidence="2 3">
    <name type="scientific">Jatrophihabitans cynanchi</name>
    <dbReference type="NCBI Taxonomy" id="2944128"/>
    <lineage>
        <taxon>Bacteria</taxon>
        <taxon>Bacillati</taxon>
        <taxon>Actinomycetota</taxon>
        <taxon>Actinomycetes</taxon>
        <taxon>Jatrophihabitantales</taxon>
        <taxon>Jatrophihabitantaceae</taxon>
        <taxon>Jatrophihabitans</taxon>
    </lineage>
</organism>
<reference evidence="2" key="1">
    <citation type="submission" date="2022-05" db="EMBL/GenBank/DDBJ databases">
        <title>Jatrophihabitans sp. SB3-54 whole genome sequence.</title>
        <authorList>
            <person name="Suh M.K."/>
            <person name="Eom M.K."/>
            <person name="Kim J.S."/>
            <person name="Kim H.S."/>
            <person name="Do H.E."/>
            <person name="Shin Y.K."/>
            <person name="Lee J.-S."/>
        </authorList>
    </citation>
    <scope>NUCLEOTIDE SEQUENCE</scope>
    <source>
        <strain evidence="2">SB3-54</strain>
    </source>
</reference>
<accession>A0ABY7JZ14</accession>
<gene>
    <name evidence="2" type="ORF">M6B22_01955</name>
</gene>
<dbReference type="Pfam" id="PF01243">
    <property type="entry name" value="PNPOx_N"/>
    <property type="match status" value="1"/>
</dbReference>
<sequence length="151" mass="16241">MAAPRPGPERADHARALLSAPAADAWVASASADGRPYLVPLSLCWAGERIVLATVTGSPTAVNIERAGRARMALGGTRDVVMVDAELLSATALAETPPEVADAYATQADWDPRRAGGEFTYLVLRPIQVQAWREANEIRGRTVMRDATWLY</sequence>
<dbReference type="EMBL" id="CP097463">
    <property type="protein sequence ID" value="WAX57543.1"/>
    <property type="molecule type" value="Genomic_DNA"/>
</dbReference>
<evidence type="ECO:0000313" key="2">
    <source>
        <dbReference type="EMBL" id="WAX57543.1"/>
    </source>
</evidence>
<dbReference type="InterPro" id="IPR011576">
    <property type="entry name" value="Pyridox_Oxase_N"/>
</dbReference>
<name>A0ABY7JZ14_9ACTN</name>
<dbReference type="Proteomes" id="UP001164693">
    <property type="component" value="Chromosome"/>
</dbReference>
<dbReference type="InterPro" id="IPR012349">
    <property type="entry name" value="Split_barrel_FMN-bd"/>
</dbReference>
<evidence type="ECO:0000313" key="3">
    <source>
        <dbReference type="Proteomes" id="UP001164693"/>
    </source>
</evidence>